<evidence type="ECO:0000313" key="2">
    <source>
        <dbReference type="EMBL" id="GMR57986.1"/>
    </source>
</evidence>
<keyword evidence="1" id="KW-0732">Signal</keyword>
<sequence length="225" mass="26561">LVSTTMRIDVCLFFLLSLNSFNSAHPWGDLSLRYRRGEDTLPKGSDQEGTSTGSEKECFFSEKRVKEREEREKKEIIRPVYSKVGKKCSVKMKKMSDLADVTVTNLYQCPNYRALILVRGAGMFDIDWENKQEVDLINGEWICSIHEAELGRNWQNAGYNHFRRKERQGRKIYDPICSMPLPFEQHEEPVVLHENIHYQPQRPAVHSFEIRRYYFFQSFWNILEA</sequence>
<gene>
    <name evidence="2" type="ORF">PMAYCL1PPCAC_28181</name>
</gene>
<feature type="chain" id="PRO_5042840805" description="Rieske domain-containing protein" evidence="1">
    <location>
        <begin position="25"/>
        <end position="225"/>
    </location>
</feature>
<dbReference type="AlphaFoldDB" id="A0AAN5D7U7"/>
<reference evidence="3" key="1">
    <citation type="submission" date="2022-10" db="EMBL/GenBank/DDBJ databases">
        <title>Genome assembly of Pristionchus species.</title>
        <authorList>
            <person name="Yoshida K."/>
            <person name="Sommer R.J."/>
        </authorList>
    </citation>
    <scope>NUCLEOTIDE SEQUENCE [LARGE SCALE GENOMIC DNA]</scope>
    <source>
        <strain evidence="3">RS5460</strain>
    </source>
</reference>
<feature type="non-terminal residue" evidence="2">
    <location>
        <position position="1"/>
    </location>
</feature>
<evidence type="ECO:0000256" key="1">
    <source>
        <dbReference type="SAM" id="SignalP"/>
    </source>
</evidence>
<feature type="signal peptide" evidence="1">
    <location>
        <begin position="1"/>
        <end position="24"/>
    </location>
</feature>
<dbReference type="Proteomes" id="UP001328107">
    <property type="component" value="Unassembled WGS sequence"/>
</dbReference>
<keyword evidence="3" id="KW-1185">Reference proteome</keyword>
<organism evidence="2 3">
    <name type="scientific">Pristionchus mayeri</name>
    <dbReference type="NCBI Taxonomy" id="1317129"/>
    <lineage>
        <taxon>Eukaryota</taxon>
        <taxon>Metazoa</taxon>
        <taxon>Ecdysozoa</taxon>
        <taxon>Nematoda</taxon>
        <taxon>Chromadorea</taxon>
        <taxon>Rhabditida</taxon>
        <taxon>Rhabditina</taxon>
        <taxon>Diplogasteromorpha</taxon>
        <taxon>Diplogasteroidea</taxon>
        <taxon>Neodiplogasteridae</taxon>
        <taxon>Pristionchus</taxon>
    </lineage>
</organism>
<evidence type="ECO:0000313" key="3">
    <source>
        <dbReference type="Proteomes" id="UP001328107"/>
    </source>
</evidence>
<feature type="non-terminal residue" evidence="2">
    <location>
        <position position="225"/>
    </location>
</feature>
<protein>
    <recommendedName>
        <fullName evidence="4">Rieske domain-containing protein</fullName>
    </recommendedName>
</protein>
<name>A0AAN5D7U7_9BILA</name>
<comment type="caution">
    <text evidence="2">The sequence shown here is derived from an EMBL/GenBank/DDBJ whole genome shotgun (WGS) entry which is preliminary data.</text>
</comment>
<dbReference type="EMBL" id="BTRK01000006">
    <property type="protein sequence ID" value="GMR57986.1"/>
    <property type="molecule type" value="Genomic_DNA"/>
</dbReference>
<accession>A0AAN5D7U7</accession>
<proteinExistence type="predicted"/>
<evidence type="ECO:0008006" key="4">
    <source>
        <dbReference type="Google" id="ProtNLM"/>
    </source>
</evidence>